<keyword evidence="1" id="KW-0677">Repeat</keyword>
<dbReference type="NCBIfam" id="TIGR00756">
    <property type="entry name" value="PPR"/>
    <property type="match status" value="1"/>
</dbReference>
<dbReference type="InterPro" id="IPR052308">
    <property type="entry name" value="PPR_domain-containing"/>
</dbReference>
<sequence length="159" mass="18526">MPNYTYEKVAMVDAEFVDYWFKQGNDEKAMEIYRTLTTRAPGEVMYATSGNTLLRILLKHGKKYEAWALFFEDISSYDSETINMMVNECFEMGKFKEAMDTFKLGDSFAPCYRNIIDRFCERGMMCEAEDLFDKMWSHEGLVLSYEVATMIRGCSSTLK</sequence>
<evidence type="ECO:0000313" key="2">
    <source>
        <dbReference type="EMBL" id="KAL1225230.1"/>
    </source>
</evidence>
<organism evidence="2 3">
    <name type="scientific">Cardamine amara subsp. amara</name>
    <dbReference type="NCBI Taxonomy" id="228776"/>
    <lineage>
        <taxon>Eukaryota</taxon>
        <taxon>Viridiplantae</taxon>
        <taxon>Streptophyta</taxon>
        <taxon>Embryophyta</taxon>
        <taxon>Tracheophyta</taxon>
        <taxon>Spermatophyta</taxon>
        <taxon>Magnoliopsida</taxon>
        <taxon>eudicotyledons</taxon>
        <taxon>Gunneridae</taxon>
        <taxon>Pentapetalae</taxon>
        <taxon>rosids</taxon>
        <taxon>malvids</taxon>
        <taxon>Brassicales</taxon>
        <taxon>Brassicaceae</taxon>
        <taxon>Cardamineae</taxon>
        <taxon>Cardamine</taxon>
    </lineage>
</organism>
<dbReference type="Gene3D" id="1.25.40.10">
    <property type="entry name" value="Tetratricopeptide repeat domain"/>
    <property type="match status" value="1"/>
</dbReference>
<proteinExistence type="predicted"/>
<reference evidence="2 3" key="1">
    <citation type="submission" date="2024-04" db="EMBL/GenBank/DDBJ databases">
        <title>Genome assembly C_amara_ONT_v2.</title>
        <authorList>
            <person name="Yant L."/>
            <person name="Moore C."/>
            <person name="Slenker M."/>
        </authorList>
    </citation>
    <scope>NUCLEOTIDE SEQUENCE [LARGE SCALE GENOMIC DNA]</scope>
    <source>
        <tissue evidence="2">Leaf</tissue>
    </source>
</reference>
<dbReference type="PANTHER" id="PTHR47937">
    <property type="entry name" value="PLASTID TRANSCRIPTIONALLY ACTIVE CHROMOSOME 2-LIKE PROTEIN"/>
    <property type="match status" value="1"/>
</dbReference>
<dbReference type="InterPro" id="IPR002885">
    <property type="entry name" value="PPR_rpt"/>
</dbReference>
<evidence type="ECO:0000256" key="1">
    <source>
        <dbReference type="ARBA" id="ARBA00022737"/>
    </source>
</evidence>
<dbReference type="EMBL" id="JBANAX010000037">
    <property type="protein sequence ID" value="KAL1225230.1"/>
    <property type="molecule type" value="Genomic_DNA"/>
</dbReference>
<dbReference type="PANTHER" id="PTHR47937:SF2">
    <property type="entry name" value="PENTATRICOPEPTIDE (PPR) REPEAT-CONTAINING PROTEIN, PF01535'-RELATED"/>
    <property type="match status" value="1"/>
</dbReference>
<dbReference type="Proteomes" id="UP001558713">
    <property type="component" value="Unassembled WGS sequence"/>
</dbReference>
<accession>A0ABD1C702</accession>
<comment type="caution">
    <text evidence="2">The sequence shown here is derived from an EMBL/GenBank/DDBJ whole genome shotgun (WGS) entry which is preliminary data.</text>
</comment>
<protein>
    <submittedName>
        <fullName evidence="2">Pentatricopeptide repeat-containing protein</fullName>
    </submittedName>
</protein>
<keyword evidence="3" id="KW-1185">Reference proteome</keyword>
<evidence type="ECO:0000313" key="3">
    <source>
        <dbReference type="Proteomes" id="UP001558713"/>
    </source>
</evidence>
<gene>
    <name evidence="2" type="ORF">V5N11_023030</name>
</gene>
<dbReference type="Pfam" id="PF01535">
    <property type="entry name" value="PPR"/>
    <property type="match status" value="2"/>
</dbReference>
<name>A0ABD1C702_CARAN</name>
<dbReference type="InterPro" id="IPR011990">
    <property type="entry name" value="TPR-like_helical_dom_sf"/>
</dbReference>
<dbReference type="AlphaFoldDB" id="A0ABD1C702"/>